<dbReference type="SMART" id="SM00028">
    <property type="entry name" value="TPR"/>
    <property type="match status" value="12"/>
</dbReference>
<feature type="repeat" description="TPR" evidence="3">
    <location>
        <begin position="431"/>
        <end position="464"/>
    </location>
</feature>
<feature type="repeat" description="TPR" evidence="3">
    <location>
        <begin position="767"/>
        <end position="800"/>
    </location>
</feature>
<evidence type="ECO:0000256" key="2">
    <source>
        <dbReference type="ARBA" id="ARBA00022803"/>
    </source>
</evidence>
<keyword evidence="1" id="KW-0677">Repeat</keyword>
<proteinExistence type="predicted"/>
<dbReference type="InterPro" id="IPR031101">
    <property type="entry name" value="Ctr9"/>
</dbReference>
<dbReference type="FunFam" id="1.25.40.10:FF:000383">
    <property type="entry name" value="Rna polymerase-associated protein ctr9"/>
    <property type="match status" value="1"/>
</dbReference>
<feature type="compositionally biased region" description="Acidic residues" evidence="4">
    <location>
        <begin position="1027"/>
        <end position="1046"/>
    </location>
</feature>
<dbReference type="SUPFAM" id="SSF81901">
    <property type="entry name" value="HCP-like"/>
    <property type="match status" value="2"/>
</dbReference>
<dbReference type="Proteomes" id="UP000712281">
    <property type="component" value="Unassembled WGS sequence"/>
</dbReference>
<dbReference type="EMBL" id="QGKW02001660">
    <property type="protein sequence ID" value="KAF2582325.1"/>
    <property type="molecule type" value="Genomic_DNA"/>
</dbReference>
<feature type="compositionally biased region" description="Acidic residues" evidence="4">
    <location>
        <begin position="1078"/>
        <end position="1087"/>
    </location>
</feature>
<evidence type="ECO:0008006" key="7">
    <source>
        <dbReference type="Google" id="ProtNLM"/>
    </source>
</evidence>
<dbReference type="PROSITE" id="PS50005">
    <property type="entry name" value="TPR"/>
    <property type="match status" value="5"/>
</dbReference>
<sequence length="1143" mass="129552">MLRVLSHVLRADSQRLVHVVRWVWASISETSALICRAPLEDNPAAGSVSGRACNPMASVYIPVQNSEEEVRVVLDQLPRDASDILDILKAEQAPLDLWLIIAREYFKQGKIDQFRQILEEGSSSDIDEYYADVKYERIAILNALGAYYCYLGKTETKHKEKEDYFILATQYYNKASRINMCEPTTWVGKGQLLLAKGEIDNAYQAFTIGLGTSDDVPALLGQASVEFHRGRFSESLQLYKRVLQLHPGCPAAVRLGIGLCRYKLGQLDKARQAFDRVLQANPDNVEALVALGIMDLQANDSLGMRKGMEKMQQAFEIYPYCASALNYLANHFFFTGQHFLVEQLTETALAVSTHGPTKSHSFYNLARSYHSKGDYEKAGMYYMAAIKETNNKPQEFVFPYFGLGQVQLKLGELKGSASNFEKVLEVYPDNCETLKALGHLYTQLGKTDKALEYMRKATKLDPRDAQAFVGLGELLISSDTGAALDAFKMARTLMKKGGQEVPIEVLNDIGALHFEKEEFESALDNFKEALGDGIWISFLDEKEKLEETGVSVQGYKDTGIFHRLIENGHSVDVPWNKVTTLFNMARLLEQLHKTETATFLYRLILFKYPGYIDAYLRLAASAKAQNNLPLAIELVNEALKVDDKNPNALSLLGELELKNDDWVKAKETLRAANDATDGKDSYAILSLGNWNYFAAMRNEKRNPKLEATHLEKAKELYTKVLTQHSSNMYAANGSGIILAEKGQFDIAKDIFTQVQEAASGSVFLQMPDVWVNLAHVYFAQGNFALAVKMYQNCLRKFFYNTDSQILLYLARTHYEAEHWQECKKTLLRAIHLTPSNYTFRFDLGAVMQKSSSSTLQKKKRTADEVRSTVTEAENAVRVFTQLSAASDLQVHGFDSKKIQTHVQYCTHLLEGAKVHREAAEREELQNRQRLEVARQAALAEEARRKAEEHRKYQLEKRKQEDELRRLKQEEEKIQRIKEQWKSNTHGSKRKDRAEDDDGEGRPSERKRKKGGKRRRKDKSSRARHYEDDDEEAAIMDDHNEVEEEDANTNYNREEENQEAEEPVDDDDAHDLLAAAGLEDPDADDDDGVPASVARRRRALSSSDEEGELMESRPNASPQKENSPGRQEESNVEEEEDANLNDEE</sequence>
<evidence type="ECO:0000256" key="3">
    <source>
        <dbReference type="PROSITE-ProRule" id="PRU00339"/>
    </source>
</evidence>
<dbReference type="PANTHER" id="PTHR14027:SF2">
    <property type="entry name" value="RNA POLYMERASE-ASSOCIATED PROTEIN CTR9 HOMOLOG"/>
    <property type="match status" value="1"/>
</dbReference>
<dbReference type="PROSITE" id="PS50293">
    <property type="entry name" value="TPR_REGION"/>
    <property type="match status" value="1"/>
</dbReference>
<dbReference type="GO" id="GO:0000993">
    <property type="term" value="F:RNA polymerase II complex binding"/>
    <property type="evidence" value="ECO:0007669"/>
    <property type="project" value="TreeGrafter"/>
</dbReference>
<protein>
    <recommendedName>
        <fullName evidence="7">UDP-N-acetylglucosamine--peptide N-acetylglucosaminyltransferase SPINDLY</fullName>
    </recommendedName>
</protein>
<evidence type="ECO:0000256" key="4">
    <source>
        <dbReference type="SAM" id="MobiDB-lite"/>
    </source>
</evidence>
<dbReference type="FunFam" id="1.25.40.10:FF:000328">
    <property type="entry name" value="protein CTR9 homolog"/>
    <property type="match status" value="1"/>
</dbReference>
<dbReference type="PANTHER" id="PTHR14027">
    <property type="entry name" value="RNA POLYMERASE-ASSOCIATED PROTEIN CTR9"/>
    <property type="match status" value="1"/>
</dbReference>
<dbReference type="FunFam" id="1.25.40.10:FF:000628">
    <property type="entry name" value="protein CTR9 homolog"/>
    <property type="match status" value="1"/>
</dbReference>
<dbReference type="Gene3D" id="1.25.40.10">
    <property type="entry name" value="Tetratricopeptide repeat domain"/>
    <property type="match status" value="4"/>
</dbReference>
<dbReference type="GO" id="GO:0006368">
    <property type="term" value="P:transcription elongation by RNA polymerase II"/>
    <property type="evidence" value="ECO:0007669"/>
    <property type="project" value="TreeGrafter"/>
</dbReference>
<feature type="compositionally biased region" description="Polar residues" evidence="4">
    <location>
        <begin position="1113"/>
        <end position="1124"/>
    </location>
</feature>
<comment type="caution">
    <text evidence="5">The sequence shown here is derived from an EMBL/GenBank/DDBJ whole genome shotgun (WGS) entry which is preliminary data.</text>
</comment>
<dbReference type="Pfam" id="PF14559">
    <property type="entry name" value="TPR_19"/>
    <property type="match status" value="1"/>
</dbReference>
<evidence type="ECO:0000313" key="6">
    <source>
        <dbReference type="Proteomes" id="UP000712281"/>
    </source>
</evidence>
<name>A0A8S9JJT8_BRACR</name>
<evidence type="ECO:0000256" key="1">
    <source>
        <dbReference type="ARBA" id="ARBA00022737"/>
    </source>
</evidence>
<feature type="compositionally biased region" description="Acidic residues" evidence="4">
    <location>
        <begin position="1129"/>
        <end position="1143"/>
    </location>
</feature>
<organism evidence="5 6">
    <name type="scientific">Brassica cretica</name>
    <name type="common">Mustard</name>
    <dbReference type="NCBI Taxonomy" id="69181"/>
    <lineage>
        <taxon>Eukaryota</taxon>
        <taxon>Viridiplantae</taxon>
        <taxon>Streptophyta</taxon>
        <taxon>Embryophyta</taxon>
        <taxon>Tracheophyta</taxon>
        <taxon>Spermatophyta</taxon>
        <taxon>Magnoliopsida</taxon>
        <taxon>eudicotyledons</taxon>
        <taxon>Gunneridae</taxon>
        <taxon>Pentapetalae</taxon>
        <taxon>rosids</taxon>
        <taxon>malvids</taxon>
        <taxon>Brassicales</taxon>
        <taxon>Brassicaceae</taxon>
        <taxon>Brassiceae</taxon>
        <taxon>Brassica</taxon>
    </lineage>
</organism>
<reference evidence="5" key="1">
    <citation type="submission" date="2019-12" db="EMBL/GenBank/DDBJ databases">
        <title>Genome sequencing and annotation of Brassica cretica.</title>
        <authorList>
            <person name="Studholme D.J."/>
            <person name="Sarris P.F."/>
        </authorList>
    </citation>
    <scope>NUCLEOTIDE SEQUENCE</scope>
    <source>
        <strain evidence="5">PFS-001/15</strain>
        <tissue evidence="5">Leaf</tissue>
    </source>
</reference>
<feature type="region of interest" description="Disordered" evidence="4">
    <location>
        <begin position="976"/>
        <end position="1143"/>
    </location>
</feature>
<gene>
    <name evidence="5" type="ORF">F2Q68_00003573</name>
</gene>
<feature type="repeat" description="TPR" evidence="3">
    <location>
        <begin position="397"/>
        <end position="430"/>
    </location>
</feature>
<dbReference type="InterPro" id="IPR011990">
    <property type="entry name" value="TPR-like_helical_dom_sf"/>
</dbReference>
<dbReference type="SUPFAM" id="SSF48452">
    <property type="entry name" value="TPR-like"/>
    <property type="match status" value="2"/>
</dbReference>
<keyword evidence="2 3" id="KW-0802">TPR repeat</keyword>
<feature type="compositionally biased region" description="Basic residues" evidence="4">
    <location>
        <begin position="1004"/>
        <end position="1018"/>
    </location>
</feature>
<dbReference type="AlphaFoldDB" id="A0A8S9JJT8"/>
<feature type="repeat" description="TPR" evidence="3">
    <location>
        <begin position="359"/>
        <end position="392"/>
    </location>
</feature>
<dbReference type="Pfam" id="PF13181">
    <property type="entry name" value="TPR_8"/>
    <property type="match status" value="3"/>
</dbReference>
<dbReference type="GO" id="GO:0016593">
    <property type="term" value="C:Cdc73/Paf1 complex"/>
    <property type="evidence" value="ECO:0007669"/>
    <property type="project" value="TreeGrafter"/>
</dbReference>
<dbReference type="InterPro" id="IPR019734">
    <property type="entry name" value="TPR_rpt"/>
</dbReference>
<dbReference type="GO" id="GO:0006355">
    <property type="term" value="P:regulation of DNA-templated transcription"/>
    <property type="evidence" value="ECO:0007669"/>
    <property type="project" value="InterPro"/>
</dbReference>
<evidence type="ECO:0000313" key="5">
    <source>
        <dbReference type="EMBL" id="KAF2582325.1"/>
    </source>
</evidence>
<accession>A0A8S9JJT8</accession>
<feature type="compositionally biased region" description="Acidic residues" evidence="4">
    <location>
        <begin position="1055"/>
        <end position="1068"/>
    </location>
</feature>
<dbReference type="Pfam" id="PF13432">
    <property type="entry name" value="TPR_16"/>
    <property type="match status" value="1"/>
</dbReference>
<feature type="repeat" description="TPR" evidence="3">
    <location>
        <begin position="251"/>
        <end position="284"/>
    </location>
</feature>